<dbReference type="InterPro" id="IPR018911">
    <property type="entry name" value="Gmad2_Ig-like_dom"/>
</dbReference>
<organism evidence="2 3">
    <name type="scientific">Candidatus Yanofskybacteria bacterium GW2011_GWD2_39_48</name>
    <dbReference type="NCBI Taxonomy" id="1619031"/>
    <lineage>
        <taxon>Bacteria</taxon>
        <taxon>Candidatus Yanofskyibacteriota</taxon>
    </lineage>
</organism>
<dbReference type="InterPro" id="IPR019606">
    <property type="entry name" value="GerMN"/>
</dbReference>
<evidence type="ECO:0000259" key="1">
    <source>
        <dbReference type="SMART" id="SM00909"/>
    </source>
</evidence>
<proteinExistence type="predicted"/>
<dbReference type="Pfam" id="PF10648">
    <property type="entry name" value="Gmad2"/>
    <property type="match status" value="1"/>
</dbReference>
<accession>A0A0G0P2F0</accession>
<dbReference type="SMART" id="SM00909">
    <property type="entry name" value="Germane"/>
    <property type="match status" value="1"/>
</dbReference>
<reference evidence="2 3" key="1">
    <citation type="journal article" date="2015" name="Nature">
        <title>rRNA introns, odd ribosomes, and small enigmatic genomes across a large radiation of phyla.</title>
        <authorList>
            <person name="Brown C.T."/>
            <person name="Hug L.A."/>
            <person name="Thomas B.C."/>
            <person name="Sharon I."/>
            <person name="Castelle C.J."/>
            <person name="Singh A."/>
            <person name="Wilkins M.J."/>
            <person name="Williams K.H."/>
            <person name="Banfield J.F."/>
        </authorList>
    </citation>
    <scope>NUCLEOTIDE SEQUENCE [LARGE SCALE GENOMIC DNA]</scope>
</reference>
<dbReference type="AlphaFoldDB" id="A0A0G0P2F0"/>
<name>A0A0G0P2F0_9BACT</name>
<sequence length="367" mass="40119">MKKLILLVAVVIIVAVGALLTIRFVLGEDTWICQGGQWIKHGEPSEPKPAGVCGEIKDFSGVISDIDYDKGQIIIKDAGIEIRLLLMPDSKLSDSDDSTIVLSDMYKTFEISGKGSISAENVLNVQELKIKKSPNIILMMPKDNTEIGLPVEISGVARVFENALNIRIKDKEGNILAERNVMADSPDMGKFGEFKVVINYAEPKTEEGYAEAFDYSAKDGSMENLDSSAVKFKTVESQIIKAFYSNTKIDPSARYCNKTYAVERRVAKTDGPARVALEEMLIGPTNAEIKNGYFSSIAQLPEIEIQKLTIENGLAKVDFNEALNQQGGGSCKVAAIRSQIENTLKQFSTVKKVEISVDGNVGEALQP</sequence>
<evidence type="ECO:0000313" key="2">
    <source>
        <dbReference type="EMBL" id="KKR22444.1"/>
    </source>
</evidence>
<gene>
    <name evidence="2" type="ORF">UT53_C0040G0002</name>
</gene>
<dbReference type="EMBL" id="LBXD01000040">
    <property type="protein sequence ID" value="KKR22444.1"/>
    <property type="molecule type" value="Genomic_DNA"/>
</dbReference>
<dbReference type="Proteomes" id="UP000034764">
    <property type="component" value="Unassembled WGS sequence"/>
</dbReference>
<feature type="domain" description="GerMN" evidence="1">
    <location>
        <begin position="273"/>
        <end position="366"/>
    </location>
</feature>
<protein>
    <recommendedName>
        <fullName evidence="1">GerMN domain-containing protein</fullName>
    </recommendedName>
</protein>
<dbReference type="Pfam" id="PF10646">
    <property type="entry name" value="Germane"/>
    <property type="match status" value="1"/>
</dbReference>
<comment type="caution">
    <text evidence="2">The sequence shown here is derived from an EMBL/GenBank/DDBJ whole genome shotgun (WGS) entry which is preliminary data.</text>
</comment>
<evidence type="ECO:0000313" key="3">
    <source>
        <dbReference type="Proteomes" id="UP000034764"/>
    </source>
</evidence>